<dbReference type="InterPro" id="IPR001647">
    <property type="entry name" value="HTH_TetR"/>
</dbReference>
<dbReference type="Proteomes" id="UP001164305">
    <property type="component" value="Chromosome"/>
</dbReference>
<feature type="region of interest" description="Disordered" evidence="5">
    <location>
        <begin position="1"/>
        <end position="32"/>
    </location>
</feature>
<keyword evidence="1" id="KW-0805">Transcription regulation</keyword>
<proteinExistence type="predicted"/>
<accession>A0ABY6G363</accession>
<dbReference type="Pfam" id="PF00440">
    <property type="entry name" value="TetR_N"/>
    <property type="match status" value="1"/>
</dbReference>
<dbReference type="PANTHER" id="PTHR47506:SF1">
    <property type="entry name" value="HTH-TYPE TRANSCRIPTIONAL REGULATOR YJDC"/>
    <property type="match status" value="1"/>
</dbReference>
<dbReference type="PRINTS" id="PR00455">
    <property type="entry name" value="HTHTETR"/>
</dbReference>
<protein>
    <submittedName>
        <fullName evidence="7">TetR/AcrR family transcriptional regulator</fullName>
    </submittedName>
</protein>
<dbReference type="PANTHER" id="PTHR47506">
    <property type="entry name" value="TRANSCRIPTIONAL REGULATORY PROTEIN"/>
    <property type="match status" value="1"/>
</dbReference>
<dbReference type="SUPFAM" id="SSF48498">
    <property type="entry name" value="Tetracyclin repressor-like, C-terminal domain"/>
    <property type="match status" value="1"/>
</dbReference>
<dbReference type="EMBL" id="CP107020">
    <property type="protein sequence ID" value="UYG17089.1"/>
    <property type="molecule type" value="Genomic_DNA"/>
</dbReference>
<evidence type="ECO:0000256" key="1">
    <source>
        <dbReference type="ARBA" id="ARBA00023015"/>
    </source>
</evidence>
<evidence type="ECO:0000256" key="3">
    <source>
        <dbReference type="ARBA" id="ARBA00023163"/>
    </source>
</evidence>
<dbReference type="SUPFAM" id="SSF46689">
    <property type="entry name" value="Homeodomain-like"/>
    <property type="match status" value="1"/>
</dbReference>
<feature type="domain" description="HTH tetR-type" evidence="6">
    <location>
        <begin position="28"/>
        <end position="88"/>
    </location>
</feature>
<evidence type="ECO:0000256" key="2">
    <source>
        <dbReference type="ARBA" id="ARBA00023125"/>
    </source>
</evidence>
<name>A0ABY6G363_9MICO</name>
<dbReference type="InterPro" id="IPR009057">
    <property type="entry name" value="Homeodomain-like_sf"/>
</dbReference>
<dbReference type="PROSITE" id="PS50977">
    <property type="entry name" value="HTH_TETR_2"/>
    <property type="match status" value="1"/>
</dbReference>
<organism evidence="7 8">
    <name type="scientific">Brachybacterium huguangmaarense</name>
    <dbReference type="NCBI Taxonomy" id="1652028"/>
    <lineage>
        <taxon>Bacteria</taxon>
        <taxon>Bacillati</taxon>
        <taxon>Actinomycetota</taxon>
        <taxon>Actinomycetes</taxon>
        <taxon>Micrococcales</taxon>
        <taxon>Dermabacteraceae</taxon>
        <taxon>Brachybacterium</taxon>
    </lineage>
</organism>
<evidence type="ECO:0000313" key="7">
    <source>
        <dbReference type="EMBL" id="UYG17089.1"/>
    </source>
</evidence>
<keyword evidence="8" id="KW-1185">Reference proteome</keyword>
<dbReference type="InterPro" id="IPR036271">
    <property type="entry name" value="Tet_transcr_reg_TetR-rel_C_sf"/>
</dbReference>
<keyword evidence="3" id="KW-0804">Transcription</keyword>
<evidence type="ECO:0000259" key="6">
    <source>
        <dbReference type="PROSITE" id="PS50977"/>
    </source>
</evidence>
<keyword evidence="2 4" id="KW-0238">DNA-binding</keyword>
<evidence type="ECO:0000256" key="4">
    <source>
        <dbReference type="PROSITE-ProRule" id="PRU00335"/>
    </source>
</evidence>
<gene>
    <name evidence="7" type="ORF">BRM3_01240</name>
</gene>
<dbReference type="Gene3D" id="1.10.357.10">
    <property type="entry name" value="Tetracycline Repressor, domain 2"/>
    <property type="match status" value="1"/>
</dbReference>
<feature type="DNA-binding region" description="H-T-H motif" evidence="4">
    <location>
        <begin position="51"/>
        <end position="70"/>
    </location>
</feature>
<evidence type="ECO:0000313" key="8">
    <source>
        <dbReference type="Proteomes" id="UP001164305"/>
    </source>
</evidence>
<dbReference type="RefSeq" id="WP_263594298.1">
    <property type="nucleotide sequence ID" value="NZ_CP107020.1"/>
</dbReference>
<reference evidence="7" key="1">
    <citation type="submission" date="2022-10" db="EMBL/GenBank/DDBJ databases">
        <title>Whole-Genome Sequencing of Brachybacterium huguangmaarense BRM-3, Isolated from Betula schmidtii.</title>
        <authorList>
            <person name="Haam D."/>
        </authorList>
    </citation>
    <scope>NUCLEOTIDE SEQUENCE</scope>
    <source>
        <strain evidence="7">BRM-3</strain>
    </source>
</reference>
<sequence>MVAPSRPALAGPPGADQRAGMRPPSGSTNRRRAVVEAASRMFAERGYRGTSLREISADVGISHPGLLHYFAPKDALLAAVVGEIEQRAQSAIDRLLEGDRGVAEELIRQGLVDDPEHRQLVAVLCTEAIGHDHPLRLRIARLRRVYERLAEHALRLCAEDGVVDPRVDIEWAARVLVSTSLGHATREATIGDIQPATAGTTAPDCATLLAMLRA</sequence>
<evidence type="ECO:0000256" key="5">
    <source>
        <dbReference type="SAM" id="MobiDB-lite"/>
    </source>
</evidence>